<dbReference type="EMBL" id="JAOTPL010000007">
    <property type="protein sequence ID" value="MCU7694247.1"/>
    <property type="molecule type" value="Genomic_DNA"/>
</dbReference>
<feature type="chain" id="PRO_5041991414" evidence="2">
    <location>
        <begin position="23"/>
        <end position="185"/>
    </location>
</feature>
<keyword evidence="2" id="KW-0732">Signal</keyword>
<evidence type="ECO:0000256" key="2">
    <source>
        <dbReference type="SAM" id="SignalP"/>
    </source>
</evidence>
<evidence type="ECO:0000313" key="5">
    <source>
        <dbReference type="Proteomes" id="UP001209317"/>
    </source>
</evidence>
<name>A0AAE3IR36_9BACT</name>
<gene>
    <name evidence="4" type="ORF">OD355_06945</name>
</gene>
<keyword evidence="5" id="KW-1185">Reference proteome</keyword>
<feature type="signal peptide" evidence="2">
    <location>
        <begin position="1"/>
        <end position="22"/>
    </location>
</feature>
<dbReference type="Proteomes" id="UP001209317">
    <property type="component" value="Unassembled WGS sequence"/>
</dbReference>
<organism evidence="4 5">
    <name type="scientific">Haoranjiania flava</name>
    <dbReference type="NCBI Taxonomy" id="1856322"/>
    <lineage>
        <taxon>Bacteria</taxon>
        <taxon>Pseudomonadati</taxon>
        <taxon>Bacteroidota</taxon>
        <taxon>Chitinophagia</taxon>
        <taxon>Chitinophagales</taxon>
        <taxon>Chitinophagaceae</taxon>
        <taxon>Haoranjiania</taxon>
    </lineage>
</organism>
<dbReference type="Pfam" id="PF13441">
    <property type="entry name" value="Gly-zipper_YMGG"/>
    <property type="match status" value="1"/>
</dbReference>
<reference evidence="4" key="1">
    <citation type="submission" date="2022-10" db="EMBL/GenBank/DDBJ databases">
        <authorList>
            <person name="Kim H.S."/>
            <person name="Kim J.-S."/>
            <person name="Suh M.K."/>
            <person name="Eom M.K."/>
            <person name="Lee J.-S."/>
        </authorList>
    </citation>
    <scope>NUCLEOTIDE SEQUENCE</scope>
    <source>
        <strain evidence="4">LIP-5</strain>
    </source>
</reference>
<comment type="caution">
    <text evidence="4">The sequence shown here is derived from an EMBL/GenBank/DDBJ whole genome shotgun (WGS) entry which is preliminary data.</text>
</comment>
<accession>A0AAE3IR36</accession>
<evidence type="ECO:0000256" key="1">
    <source>
        <dbReference type="SAM" id="MobiDB-lite"/>
    </source>
</evidence>
<feature type="domain" description="YMGG-like Gly-zipper" evidence="3">
    <location>
        <begin position="132"/>
        <end position="176"/>
    </location>
</feature>
<dbReference type="InterPro" id="IPR027367">
    <property type="entry name" value="Gly-zipper_YMGG"/>
</dbReference>
<dbReference type="PROSITE" id="PS51257">
    <property type="entry name" value="PROKAR_LIPOPROTEIN"/>
    <property type="match status" value="1"/>
</dbReference>
<sequence length="185" mass="18866">MKNIFLIVAAFIMFLAACKSNNQDNNTISQDTAGLAAFRQQKLLDAQLADQARIDSAAQAKVDQMNAEKASTAAVATRSANKSSAVRQSSRSSSSSARRSSSSSSGTYSRGSNDGYASAPVQTAPERRGISKAAKGAMIGAGTGAVAGAIINKRNRGAGAVIGGVVGGAVGYGVGRSQDKKDGRY</sequence>
<protein>
    <submittedName>
        <fullName evidence="4">YMGG-like glycine zipper-containing protein</fullName>
    </submittedName>
</protein>
<feature type="region of interest" description="Disordered" evidence="1">
    <location>
        <begin position="73"/>
        <end position="128"/>
    </location>
</feature>
<evidence type="ECO:0000259" key="3">
    <source>
        <dbReference type="Pfam" id="PF13441"/>
    </source>
</evidence>
<dbReference type="RefSeq" id="WP_263037733.1">
    <property type="nucleotide sequence ID" value="NZ_JAOTPL010000007.1"/>
</dbReference>
<dbReference type="AlphaFoldDB" id="A0AAE3IR36"/>
<evidence type="ECO:0000313" key="4">
    <source>
        <dbReference type="EMBL" id="MCU7694247.1"/>
    </source>
</evidence>
<feature type="compositionally biased region" description="Low complexity" evidence="1">
    <location>
        <begin position="83"/>
        <end position="112"/>
    </location>
</feature>
<proteinExistence type="predicted"/>